<organism evidence="2 5">
    <name type="scientific">Huberarchaeum crystalense</name>
    <dbReference type="NCBI Taxonomy" id="2014257"/>
    <lineage>
        <taxon>Archaea</taxon>
        <taxon>Candidatus Huberarchaeota</taxon>
        <taxon>Candidatus Huberarchaeia</taxon>
        <taxon>Candidatus Huberarchaeales</taxon>
        <taxon>Candidatus Huberarchaeaceae</taxon>
        <taxon>Candidatus Huberarchaeum</taxon>
    </lineage>
</organism>
<dbReference type="InterPro" id="IPR029063">
    <property type="entry name" value="SAM-dependent_MTases_sf"/>
</dbReference>
<dbReference type="Proteomes" id="UP000230713">
    <property type="component" value="Unassembled WGS sequence"/>
</dbReference>
<comment type="caution">
    <text evidence="2">The sequence shown here is derived from an EMBL/GenBank/DDBJ whole genome shotgun (WGS) entry which is preliminary data.</text>
</comment>
<dbReference type="AlphaFoldDB" id="A0A2H9M2S5"/>
<sequence length="387" mass="44752">MTIKCPVCSNNEDFFTFYKVKDLPVFQNVTYSSYEEAVNCRKGDLALTFCPKCSMVFNSLFNPVLMSYSENYDNEQSISDYFSDYIDSLIDIYEKDWGLKNKTILEIGCGKGAFLKRICEKTGSKGFGFDSTYDGSIKSNNVIFKPEYFEKQSTPFKADFIILRHVLEHINQPFNFLKEILENIDNSHKPKIIIEVPDFEWIIKNKAFWDIYYEHCNYFTKHTMQNLAELLGLKIVALFNTFNGQYMVLIATISYSEISDVKENPSISNDLLNKFSKNILSKKQEIVVSINQSSQEEYFVIWGGASKGIIFLITLDDKVRKKIKFVVDINKNKQGKYTAITGKQIKPPDAIKKENSVKNIIIMNPNYEGEILEILKSINREFIIHKI</sequence>
<evidence type="ECO:0000313" key="5">
    <source>
        <dbReference type="Proteomes" id="UP000230713"/>
    </source>
</evidence>
<accession>A0A2H9P8F7</accession>
<dbReference type="InterPro" id="IPR013691">
    <property type="entry name" value="MeTrfase_14"/>
</dbReference>
<proteinExistence type="predicted"/>
<evidence type="ECO:0000313" key="4">
    <source>
        <dbReference type="Proteomes" id="UP000228874"/>
    </source>
</evidence>
<dbReference type="Pfam" id="PF08484">
    <property type="entry name" value="Methyltransf_14"/>
    <property type="match status" value="1"/>
</dbReference>
<protein>
    <recommendedName>
        <fullName evidence="1">C-methyltransferase domain-containing protein</fullName>
    </recommendedName>
</protein>
<dbReference type="Pfam" id="PF13489">
    <property type="entry name" value="Methyltransf_23"/>
    <property type="match status" value="1"/>
</dbReference>
<evidence type="ECO:0000313" key="2">
    <source>
        <dbReference type="EMBL" id="PIV13841.1"/>
    </source>
</evidence>
<evidence type="ECO:0000259" key="1">
    <source>
        <dbReference type="Pfam" id="PF08484"/>
    </source>
</evidence>
<dbReference type="EMBL" id="PFMG01000045">
    <property type="protein sequence ID" value="PIY99760.1"/>
    <property type="molecule type" value="Genomic_DNA"/>
</dbReference>
<dbReference type="Proteomes" id="UP000228874">
    <property type="component" value="Unassembled WGS sequence"/>
</dbReference>
<dbReference type="SUPFAM" id="SSF53335">
    <property type="entry name" value="S-adenosyl-L-methionine-dependent methyltransferases"/>
    <property type="match status" value="1"/>
</dbReference>
<name>A0A2H9M2S5_HUBC1</name>
<dbReference type="Gene3D" id="3.40.50.720">
    <property type="entry name" value="NAD(P)-binding Rossmann-like Domain"/>
    <property type="match status" value="1"/>
</dbReference>
<reference evidence="2" key="2">
    <citation type="submission" date="2017-09" db="EMBL/GenBank/DDBJ databases">
        <title>Depth-based differentiation of microbial function through sediment-hosted aquifers and enrichment of novel symbionts in the deep terrestrial subsurface.</title>
        <authorList>
            <person name="Probst A.J."/>
            <person name="Ladd B."/>
            <person name="Jarett J.K."/>
            <person name="Geller-Mcgrath D.E."/>
            <person name="Sieber C.M."/>
            <person name="Emerson J.B."/>
            <person name="Anantharaman K."/>
            <person name="Thomas B.C."/>
            <person name="Malmstrom R."/>
            <person name="Stieglmeier M."/>
            <person name="Klingl A."/>
            <person name="Woyke T."/>
            <person name="Ryan C.M."/>
            <person name="Banfield J.F."/>
        </authorList>
    </citation>
    <scope>NUCLEOTIDE SEQUENCE [LARGE SCALE GENOMIC DNA]</scope>
    <source>
        <strain evidence="2">CG03_land_8_20_14_0_80_31_114</strain>
        <strain evidence="3">CG_4_10_14_0_8_um_filter_31_133</strain>
    </source>
</reference>
<dbReference type="EMBL" id="PEUT01000019">
    <property type="protein sequence ID" value="PIV13841.1"/>
    <property type="molecule type" value="Genomic_DNA"/>
</dbReference>
<gene>
    <name evidence="2" type="ORF">COS45_00740</name>
    <name evidence="3" type="ORF">COY63_01850</name>
</gene>
<accession>A0A2H9M2S5</accession>
<reference evidence="4 5" key="1">
    <citation type="submission" date="2017-09" db="EMBL/GenBank/DDBJ databases">
        <title>Depth-based differentiation of microbial function through sediment-hosted aquifers and enrichment of novel symbionts in the deep terrestrial subsurface.</title>
        <authorList>
            <person name="Probst A.J."/>
            <person name="Ladd B."/>
            <person name="Jarett J.K."/>
            <person name="Geller-Mcgrath D.E."/>
            <person name="Sieber C.M.K."/>
            <person name="Emerson J.B."/>
            <person name="Anantharaman K."/>
            <person name="Thomas B.C."/>
            <person name="Malmstrom R."/>
            <person name="Stieglmeier M."/>
            <person name="Klingl A."/>
            <person name="Woyke T."/>
            <person name="Ryan C.M."/>
            <person name="Banfield J.F."/>
        </authorList>
    </citation>
    <scope>NUCLEOTIDE SEQUENCE [LARGE SCALE GENOMIC DNA]</scope>
</reference>
<feature type="domain" description="C-methyltransferase" evidence="1">
    <location>
        <begin position="270"/>
        <end position="379"/>
    </location>
</feature>
<dbReference type="Gene3D" id="3.40.50.150">
    <property type="entry name" value="Vaccinia Virus protein VP39"/>
    <property type="match status" value="1"/>
</dbReference>
<evidence type="ECO:0000313" key="3">
    <source>
        <dbReference type="EMBL" id="PIY99760.1"/>
    </source>
</evidence>